<name>A0A4Y2TNR1_ARAVE</name>
<evidence type="ECO:0000313" key="2">
    <source>
        <dbReference type="EMBL" id="GBO02253.1"/>
    </source>
</evidence>
<feature type="region of interest" description="Disordered" evidence="1">
    <location>
        <begin position="35"/>
        <end position="54"/>
    </location>
</feature>
<dbReference type="EMBL" id="BGPR01030032">
    <property type="protein sequence ID" value="GBO02253.1"/>
    <property type="molecule type" value="Genomic_DNA"/>
</dbReference>
<evidence type="ECO:0000313" key="3">
    <source>
        <dbReference type="Proteomes" id="UP000499080"/>
    </source>
</evidence>
<keyword evidence="3" id="KW-1185">Reference proteome</keyword>
<feature type="compositionally biased region" description="Polar residues" evidence="1">
    <location>
        <begin position="35"/>
        <end position="51"/>
    </location>
</feature>
<gene>
    <name evidence="2" type="ORF">AVEN_202107_1</name>
</gene>
<evidence type="ECO:0000256" key="1">
    <source>
        <dbReference type="SAM" id="MobiDB-lite"/>
    </source>
</evidence>
<sequence length="98" mass="10361">MQTPLNSSDPPKGRYYSIPQLTKGASLAKDLATDTGSINRPFHQSSDSANQHHGVAPSVVHFSAIVPPLLGSSSLLKHLSSEPRGVAEELILSDLSNS</sequence>
<comment type="caution">
    <text evidence="2">The sequence shown here is derived from an EMBL/GenBank/DDBJ whole genome shotgun (WGS) entry which is preliminary data.</text>
</comment>
<dbReference type="AlphaFoldDB" id="A0A4Y2TNR1"/>
<proteinExistence type="predicted"/>
<accession>A0A4Y2TNR1</accession>
<protein>
    <submittedName>
        <fullName evidence="2">Uncharacterized protein</fullName>
    </submittedName>
</protein>
<dbReference type="Proteomes" id="UP000499080">
    <property type="component" value="Unassembled WGS sequence"/>
</dbReference>
<organism evidence="2 3">
    <name type="scientific">Araneus ventricosus</name>
    <name type="common">Orbweaver spider</name>
    <name type="synonym">Epeira ventricosa</name>
    <dbReference type="NCBI Taxonomy" id="182803"/>
    <lineage>
        <taxon>Eukaryota</taxon>
        <taxon>Metazoa</taxon>
        <taxon>Ecdysozoa</taxon>
        <taxon>Arthropoda</taxon>
        <taxon>Chelicerata</taxon>
        <taxon>Arachnida</taxon>
        <taxon>Araneae</taxon>
        <taxon>Araneomorphae</taxon>
        <taxon>Entelegynae</taxon>
        <taxon>Araneoidea</taxon>
        <taxon>Araneidae</taxon>
        <taxon>Araneus</taxon>
    </lineage>
</organism>
<reference evidence="2 3" key="1">
    <citation type="journal article" date="2019" name="Sci. Rep.">
        <title>Orb-weaving spider Araneus ventricosus genome elucidates the spidroin gene catalogue.</title>
        <authorList>
            <person name="Kono N."/>
            <person name="Nakamura H."/>
            <person name="Ohtoshi R."/>
            <person name="Moran D.A.P."/>
            <person name="Shinohara A."/>
            <person name="Yoshida Y."/>
            <person name="Fujiwara M."/>
            <person name="Mori M."/>
            <person name="Tomita M."/>
            <person name="Arakawa K."/>
        </authorList>
    </citation>
    <scope>NUCLEOTIDE SEQUENCE [LARGE SCALE GENOMIC DNA]</scope>
</reference>